<evidence type="ECO:0000256" key="7">
    <source>
        <dbReference type="ARBA" id="ARBA00023136"/>
    </source>
</evidence>
<dbReference type="OrthoDB" id="9794365at2"/>
<feature type="transmembrane region" description="Helical" evidence="8">
    <location>
        <begin position="112"/>
        <end position="138"/>
    </location>
</feature>
<keyword evidence="11" id="KW-1185">Reference proteome</keyword>
<dbReference type="InterPro" id="IPR013525">
    <property type="entry name" value="ABC2_TM"/>
</dbReference>
<keyword evidence="6 8" id="KW-1133">Transmembrane helix</keyword>
<evidence type="ECO:0000256" key="3">
    <source>
        <dbReference type="ARBA" id="ARBA00022448"/>
    </source>
</evidence>
<reference evidence="10 11" key="1">
    <citation type="submission" date="2016-10" db="EMBL/GenBank/DDBJ databases">
        <authorList>
            <person name="Varghese N."/>
            <person name="Submissions S."/>
        </authorList>
    </citation>
    <scope>NUCLEOTIDE SEQUENCE [LARGE SCALE GENOMIC DNA]</scope>
    <source>
        <strain evidence="10 11">IBRC-M10081</strain>
    </source>
</reference>
<dbReference type="PROSITE" id="PS51012">
    <property type="entry name" value="ABC_TM2"/>
    <property type="match status" value="1"/>
</dbReference>
<evidence type="ECO:0000256" key="6">
    <source>
        <dbReference type="ARBA" id="ARBA00022989"/>
    </source>
</evidence>
<evidence type="ECO:0000256" key="8">
    <source>
        <dbReference type="RuleBase" id="RU361157"/>
    </source>
</evidence>
<dbReference type="GO" id="GO:0015920">
    <property type="term" value="P:lipopolysaccharide transport"/>
    <property type="evidence" value="ECO:0007669"/>
    <property type="project" value="TreeGrafter"/>
</dbReference>
<feature type="transmembrane region" description="Helical" evidence="8">
    <location>
        <begin position="71"/>
        <end position="91"/>
    </location>
</feature>
<dbReference type="Pfam" id="PF01061">
    <property type="entry name" value="ABC2_membrane"/>
    <property type="match status" value="1"/>
</dbReference>
<dbReference type="RefSeq" id="WP_091474375.1">
    <property type="nucleotide sequence ID" value="NZ_FOIT01000002.1"/>
</dbReference>
<comment type="similarity">
    <text evidence="2 8">Belongs to the ABC-2 integral membrane protein family.</text>
</comment>
<protein>
    <recommendedName>
        <fullName evidence="8">Transport permease protein</fullName>
    </recommendedName>
</protein>
<dbReference type="GO" id="GO:0005886">
    <property type="term" value="C:plasma membrane"/>
    <property type="evidence" value="ECO:0007669"/>
    <property type="project" value="UniProtKB-SubCell"/>
</dbReference>
<evidence type="ECO:0000256" key="2">
    <source>
        <dbReference type="ARBA" id="ARBA00007783"/>
    </source>
</evidence>
<keyword evidence="4 8" id="KW-1003">Cell membrane</keyword>
<evidence type="ECO:0000259" key="9">
    <source>
        <dbReference type="PROSITE" id="PS51012"/>
    </source>
</evidence>
<feature type="domain" description="ABC transmembrane type-2" evidence="9">
    <location>
        <begin position="35"/>
        <end position="261"/>
    </location>
</feature>
<name>A0A662Z4H2_9STAP</name>
<dbReference type="GO" id="GO:0140359">
    <property type="term" value="F:ABC-type transporter activity"/>
    <property type="evidence" value="ECO:0007669"/>
    <property type="project" value="InterPro"/>
</dbReference>
<evidence type="ECO:0000313" key="10">
    <source>
        <dbReference type="EMBL" id="SEV94610.1"/>
    </source>
</evidence>
<evidence type="ECO:0000256" key="1">
    <source>
        <dbReference type="ARBA" id="ARBA00004651"/>
    </source>
</evidence>
<feature type="transmembrane region" description="Helical" evidence="8">
    <location>
        <begin position="241"/>
        <end position="259"/>
    </location>
</feature>
<organism evidence="10 11">
    <name type="scientific">Aliicoccus persicus</name>
    <dbReference type="NCBI Taxonomy" id="930138"/>
    <lineage>
        <taxon>Bacteria</taxon>
        <taxon>Bacillati</taxon>
        <taxon>Bacillota</taxon>
        <taxon>Bacilli</taxon>
        <taxon>Bacillales</taxon>
        <taxon>Staphylococcaceae</taxon>
        <taxon>Aliicoccus</taxon>
    </lineage>
</organism>
<comment type="subcellular location">
    <subcellularLocation>
        <location evidence="1 8">Cell membrane</location>
        <topology evidence="1 8">Multi-pass membrane protein</topology>
    </subcellularLocation>
</comment>
<evidence type="ECO:0000313" key="11">
    <source>
        <dbReference type="Proteomes" id="UP000243605"/>
    </source>
</evidence>
<accession>A0A662Z4H2</accession>
<keyword evidence="7 8" id="KW-0472">Membrane</keyword>
<proteinExistence type="inferred from homology"/>
<feature type="transmembrane region" description="Helical" evidence="8">
    <location>
        <begin position="150"/>
        <end position="174"/>
    </location>
</feature>
<dbReference type="PANTHER" id="PTHR30413">
    <property type="entry name" value="INNER MEMBRANE TRANSPORT PERMEASE"/>
    <property type="match status" value="1"/>
</dbReference>
<dbReference type="EMBL" id="FOIT01000002">
    <property type="protein sequence ID" value="SEV94610.1"/>
    <property type="molecule type" value="Genomic_DNA"/>
</dbReference>
<evidence type="ECO:0000256" key="4">
    <source>
        <dbReference type="ARBA" id="ARBA00022475"/>
    </source>
</evidence>
<dbReference type="Proteomes" id="UP000243605">
    <property type="component" value="Unassembled WGS sequence"/>
</dbReference>
<feature type="transmembrane region" description="Helical" evidence="8">
    <location>
        <begin position="34"/>
        <end position="59"/>
    </location>
</feature>
<feature type="transmembrane region" description="Helical" evidence="8">
    <location>
        <begin position="181"/>
        <end position="199"/>
    </location>
</feature>
<dbReference type="PANTHER" id="PTHR30413:SF10">
    <property type="entry name" value="CAPSULE POLYSACCHARIDE EXPORT INNER-MEMBRANE PROTEIN CTRC"/>
    <property type="match status" value="1"/>
</dbReference>
<dbReference type="InterPro" id="IPR047817">
    <property type="entry name" value="ABC2_TM_bact-type"/>
</dbReference>
<dbReference type="AlphaFoldDB" id="A0A662Z4H2"/>
<evidence type="ECO:0000256" key="5">
    <source>
        <dbReference type="ARBA" id="ARBA00022692"/>
    </source>
</evidence>
<sequence length="269" mass="31266">MDKILSIAQEQWQHRKLIWKLAIYRTKSKYANHYLGVFWDILQPALQVLIYYVVFGLGLRGPRSDVDDIPFLIYLISGIFPWLFISSSINGMSNAISGQMDLVTKMKFPASIFLTISFVNGLFSFIITTTILMVIGFIGSYSEPGHYISVIYVLFATYALVMGIALIMSSLVIIVRDMRNVLQNIIRMLFFLTPIFWSLSEANEILQRLSSLNPFAYLIMNYRYAFVYDEAPLYGDMVDHIYFWTLTLLLIFIGSQIYYRFKDRLVDYK</sequence>
<gene>
    <name evidence="10" type="ORF">SAMN05192557_0934</name>
</gene>
<keyword evidence="5 8" id="KW-0812">Transmembrane</keyword>
<keyword evidence="3 8" id="KW-0813">Transport</keyword>